<comment type="caution">
    <text evidence="8">The sequence shown here is derived from an EMBL/GenBank/DDBJ whole genome shotgun (WGS) entry which is preliminary data.</text>
</comment>
<dbReference type="InterPro" id="IPR002401">
    <property type="entry name" value="Cyt_P450_E_grp-I"/>
</dbReference>
<keyword evidence="4 7" id="KW-0560">Oxidoreductase</keyword>
<evidence type="ECO:0000313" key="8">
    <source>
        <dbReference type="EMBL" id="OVE86152.1"/>
    </source>
</evidence>
<gene>
    <name evidence="8" type="ORF">B2G88_05005</name>
</gene>
<organism evidence="8 9">
    <name type="scientific">Natronolimnobius baerhuensis</name>
    <dbReference type="NCBI Taxonomy" id="253108"/>
    <lineage>
        <taxon>Archaea</taxon>
        <taxon>Methanobacteriati</taxon>
        <taxon>Methanobacteriota</taxon>
        <taxon>Stenosarchaea group</taxon>
        <taxon>Halobacteria</taxon>
        <taxon>Halobacteriales</taxon>
        <taxon>Natrialbaceae</taxon>
        <taxon>Natronolimnobius</taxon>
    </lineage>
</organism>
<dbReference type="EMBL" id="MWPH01000001">
    <property type="protein sequence ID" value="OVE86152.1"/>
    <property type="molecule type" value="Genomic_DNA"/>
</dbReference>
<dbReference type="InterPro" id="IPR050196">
    <property type="entry name" value="Cytochrome_P450_Monoox"/>
</dbReference>
<sequence length="453" mass="51491">MGQSTTPPKPDGVPLFGHALEFSRDPFGALEQWADRGDLVHLEFPGETFYLVSDPEIVEEVLHDGDGRFTIAAQQQRAFAGIEDHAVTTTAGNRWQQLRRALQPAFTRDTIDRYADAIVEQTIRRIEMWDDGEEIDLHREMRLLTLDVLAETLLSVDIRGDEDVVLNATDALIDRSDPRRPGQLVPGWVPTPTERRFRRAVTELDDYIDRCLEARREADREKRARNGSKNTNKTRTDACSVLLEAHDRGELTLEEVRHNLVALLLAGSDTSALSLTYCWHLLHEHPDVRRSLVAECDEHVGDGRPDLESLEHLETHRNVVAETLRLYPPAWNTMRKATEPVTLGGYQLPAGAELLLPQWVLHRDERFWDSPTAFRPSRWEGDDADRPQYAYFPFSGGPRHCIGMHFARLELHLALATMVDRVALEVALEEPLTFAPTIALRPEPEITATVRRH</sequence>
<evidence type="ECO:0000313" key="9">
    <source>
        <dbReference type="Proteomes" id="UP000196084"/>
    </source>
</evidence>
<evidence type="ECO:0008006" key="10">
    <source>
        <dbReference type="Google" id="ProtNLM"/>
    </source>
</evidence>
<dbReference type="PRINTS" id="PR00385">
    <property type="entry name" value="P450"/>
</dbReference>
<name>A0A202ED44_9EURY</name>
<dbReference type="RefSeq" id="WP_087714136.1">
    <property type="nucleotide sequence ID" value="NZ_MWPH01000001.1"/>
</dbReference>
<keyword evidence="9" id="KW-1185">Reference proteome</keyword>
<comment type="similarity">
    <text evidence="1 7">Belongs to the cytochrome P450 family.</text>
</comment>
<dbReference type="AlphaFoldDB" id="A0A202ED44"/>
<keyword evidence="2 7" id="KW-0349">Heme</keyword>
<keyword evidence="5 7" id="KW-0408">Iron</keyword>
<keyword evidence="6 7" id="KW-0503">Monooxygenase</keyword>
<dbReference type="PROSITE" id="PS00086">
    <property type="entry name" value="CYTOCHROME_P450"/>
    <property type="match status" value="1"/>
</dbReference>
<dbReference type="SUPFAM" id="SSF48264">
    <property type="entry name" value="Cytochrome P450"/>
    <property type="match status" value="1"/>
</dbReference>
<dbReference type="PANTHER" id="PTHR24291:SF50">
    <property type="entry name" value="BIFUNCTIONAL ALBAFLAVENONE MONOOXYGENASE_TERPENE SYNTHASE"/>
    <property type="match status" value="1"/>
</dbReference>
<evidence type="ECO:0000256" key="7">
    <source>
        <dbReference type="RuleBase" id="RU000461"/>
    </source>
</evidence>
<evidence type="ECO:0000256" key="2">
    <source>
        <dbReference type="ARBA" id="ARBA00022617"/>
    </source>
</evidence>
<evidence type="ECO:0000256" key="3">
    <source>
        <dbReference type="ARBA" id="ARBA00022723"/>
    </source>
</evidence>
<dbReference type="InterPro" id="IPR017972">
    <property type="entry name" value="Cyt_P450_CS"/>
</dbReference>
<dbReference type="Pfam" id="PF00067">
    <property type="entry name" value="p450"/>
    <property type="match status" value="1"/>
</dbReference>
<protein>
    <recommendedName>
        <fullName evidence="10">Cytochrome P450</fullName>
    </recommendedName>
</protein>
<evidence type="ECO:0000256" key="4">
    <source>
        <dbReference type="ARBA" id="ARBA00023002"/>
    </source>
</evidence>
<dbReference type="PANTHER" id="PTHR24291">
    <property type="entry name" value="CYTOCHROME P450 FAMILY 4"/>
    <property type="match status" value="1"/>
</dbReference>
<dbReference type="PRINTS" id="PR00463">
    <property type="entry name" value="EP450I"/>
</dbReference>
<reference evidence="8 9" key="1">
    <citation type="submission" date="2017-02" db="EMBL/GenBank/DDBJ databases">
        <title>Natronthermophilus aegyptiacus gen. nov.,sp. nov., an aerobic, extremely halophilic alkalithermophilic archaeon isolated from the athalassohaline Wadi An Natrun, Egypt.</title>
        <authorList>
            <person name="Zhao B."/>
        </authorList>
    </citation>
    <scope>NUCLEOTIDE SEQUENCE [LARGE SCALE GENOMIC DNA]</scope>
    <source>
        <strain evidence="8 9">CGMCC 1.3597</strain>
    </source>
</reference>
<keyword evidence="3 7" id="KW-0479">Metal-binding</keyword>
<dbReference type="InterPro" id="IPR036396">
    <property type="entry name" value="Cyt_P450_sf"/>
</dbReference>
<dbReference type="OrthoDB" id="9881at2157"/>
<dbReference type="GO" id="GO:0016705">
    <property type="term" value="F:oxidoreductase activity, acting on paired donors, with incorporation or reduction of molecular oxygen"/>
    <property type="evidence" value="ECO:0007669"/>
    <property type="project" value="InterPro"/>
</dbReference>
<dbReference type="GO" id="GO:0004497">
    <property type="term" value="F:monooxygenase activity"/>
    <property type="evidence" value="ECO:0007669"/>
    <property type="project" value="UniProtKB-KW"/>
</dbReference>
<proteinExistence type="inferred from homology"/>
<dbReference type="GO" id="GO:0005506">
    <property type="term" value="F:iron ion binding"/>
    <property type="evidence" value="ECO:0007669"/>
    <property type="project" value="InterPro"/>
</dbReference>
<dbReference type="Proteomes" id="UP000196084">
    <property type="component" value="Unassembled WGS sequence"/>
</dbReference>
<dbReference type="Gene3D" id="1.10.630.10">
    <property type="entry name" value="Cytochrome P450"/>
    <property type="match status" value="1"/>
</dbReference>
<evidence type="ECO:0000256" key="1">
    <source>
        <dbReference type="ARBA" id="ARBA00010617"/>
    </source>
</evidence>
<dbReference type="InterPro" id="IPR001128">
    <property type="entry name" value="Cyt_P450"/>
</dbReference>
<accession>A0A202ED44</accession>
<evidence type="ECO:0000256" key="6">
    <source>
        <dbReference type="ARBA" id="ARBA00023033"/>
    </source>
</evidence>
<evidence type="ECO:0000256" key="5">
    <source>
        <dbReference type="ARBA" id="ARBA00023004"/>
    </source>
</evidence>
<dbReference type="GO" id="GO:0020037">
    <property type="term" value="F:heme binding"/>
    <property type="evidence" value="ECO:0007669"/>
    <property type="project" value="InterPro"/>
</dbReference>